<dbReference type="PANTHER" id="PTHR47691">
    <property type="entry name" value="REGULATOR-RELATED"/>
    <property type="match status" value="1"/>
</dbReference>
<dbReference type="SUPFAM" id="SSF48452">
    <property type="entry name" value="TPR-like"/>
    <property type="match status" value="1"/>
</dbReference>
<accession>A0ABV4Z6X2</accession>
<dbReference type="InterPro" id="IPR011990">
    <property type="entry name" value="TPR-like_helical_dom_sf"/>
</dbReference>
<evidence type="ECO:0000313" key="2">
    <source>
        <dbReference type="Proteomes" id="UP001577047"/>
    </source>
</evidence>
<dbReference type="SUPFAM" id="SSF52540">
    <property type="entry name" value="P-loop containing nucleoside triphosphate hydrolases"/>
    <property type="match status" value="1"/>
</dbReference>
<protein>
    <recommendedName>
        <fullName evidence="3">NB-ARC domain-containing protein</fullName>
    </recommendedName>
</protein>
<dbReference type="InterPro" id="IPR027417">
    <property type="entry name" value="P-loop_NTPase"/>
</dbReference>
<dbReference type="RefSeq" id="WP_304484164.1">
    <property type="nucleotide sequence ID" value="NZ_JAUQOQ010000006.1"/>
</dbReference>
<dbReference type="Gene3D" id="1.25.40.10">
    <property type="entry name" value="Tetratricopeptide repeat domain"/>
    <property type="match status" value="1"/>
</dbReference>
<dbReference type="PANTHER" id="PTHR47691:SF3">
    <property type="entry name" value="HTH-TYPE TRANSCRIPTIONAL REGULATOR RV0890C-RELATED"/>
    <property type="match status" value="1"/>
</dbReference>
<name>A0ABV4Z6X2_9PSED</name>
<sequence length="815" mass="92216">MKDRLLYLHAEAGKLVSETERKAAHIALLRIILQHSCLTLVEVILEKRRRTKKRDIGFKRLPTDLLYNPADGTLFGVMLDLLVIAGNENLQSYAKAVWRDSSEERPCWRLLEERERRNAERLISALIVLRNDGVEGHGIPGPNDIEAESDALAYVIEILSPVLPVMSDDKQSYRFVLPNSEVYDLKGLRPFNGCLVCYRSIRKSSPGKFVFKVQVERNWFGREETSYEAQDFFDSDHAGDSHKYEIKKTSDNEWSPLALIPERLTAEFTGRQRELEELTEWANDGESRACMLYGDGGIGKTTLAVEFIWRMLEGHVKCDFKPELITFFTAKKTRWGIGGLEIIRLDEVGVADVAIFIPLGLDGGALDKSWYTKPPMELIQMLSTYLTKEWGVHKSSHLLVLDNTETMASNDEEVRLLSKQIHELSRRVGRVLLTSRRREALEAKQIEIKPLSDNESVDFLKARASTLSRKPILSAARSKLLGYSKKLGNKPLVLEVFVQALGESGIGLQQAFDRVMRMQAQDLGEFLYTDAWNRMSDSMKKLLLLMTKVSDVHDDTLLKLCCGAAKIAVLEAYEALEESRGIAQLSKYDGNLQILFSPEFLKFCASRTVSVDGADFPSREEVDQVKSRYNEFLRSKSSMIVDRVAKAYRHPYARAAHTSFKEGRLDDCELFYELAVNSDTGNGWLYDRFAFFLSTKVNNRLDEALDWSRKAIALIPNDPDAWFTKGAIESRLGLASDAKDSLAKSSAYGKQIHLCLLQLAYAYVNHMPPNPGLARKAILAAIDKAPQQDSLLWKFKSEATRLQTRIDRLSSVESA</sequence>
<keyword evidence="2" id="KW-1185">Reference proteome</keyword>
<comment type="caution">
    <text evidence="1">The sequence shown here is derived from an EMBL/GenBank/DDBJ whole genome shotgun (WGS) entry which is preliminary data.</text>
</comment>
<dbReference type="Proteomes" id="UP001577047">
    <property type="component" value="Unassembled WGS sequence"/>
</dbReference>
<evidence type="ECO:0008006" key="3">
    <source>
        <dbReference type="Google" id="ProtNLM"/>
    </source>
</evidence>
<dbReference type="Gene3D" id="3.40.50.300">
    <property type="entry name" value="P-loop containing nucleotide triphosphate hydrolases"/>
    <property type="match status" value="1"/>
</dbReference>
<organism evidence="1 2">
    <name type="scientific">Pseudomonas boreofloridensis</name>
    <dbReference type="NCBI Taxonomy" id="3064348"/>
    <lineage>
        <taxon>Bacteria</taxon>
        <taxon>Pseudomonadati</taxon>
        <taxon>Pseudomonadota</taxon>
        <taxon>Gammaproteobacteria</taxon>
        <taxon>Pseudomonadales</taxon>
        <taxon>Pseudomonadaceae</taxon>
        <taxon>Pseudomonas</taxon>
    </lineage>
</organism>
<proteinExistence type="predicted"/>
<dbReference type="EMBL" id="JBHFXX010000005">
    <property type="protein sequence ID" value="MFB3800378.1"/>
    <property type="molecule type" value="Genomic_DNA"/>
</dbReference>
<reference evidence="1 2" key="1">
    <citation type="submission" date="2024-09" db="EMBL/GenBank/DDBJ databases">
        <authorList>
            <person name="Fullem K."/>
        </authorList>
    </citation>
    <scope>NUCLEOTIDE SEQUENCE [LARGE SCALE GENOMIC DNA]</scope>
    <source>
        <strain evidence="2">K1(2024)</strain>
    </source>
</reference>
<evidence type="ECO:0000313" key="1">
    <source>
        <dbReference type="EMBL" id="MFB3800378.1"/>
    </source>
</evidence>
<gene>
    <name evidence="1" type="ORF">ACE1YR_07990</name>
</gene>